<proteinExistence type="predicted"/>
<dbReference type="Proteomes" id="UP000002417">
    <property type="component" value="Chromosome"/>
</dbReference>
<dbReference type="AlphaFoldDB" id="A7ILJ2"/>
<gene>
    <name evidence="1" type="ordered locus">Xaut_3657</name>
</gene>
<dbReference type="EMBL" id="CP000781">
    <property type="protein sequence ID" value="ABS68885.1"/>
    <property type="molecule type" value="Genomic_DNA"/>
</dbReference>
<dbReference type="eggNOG" id="ENOG5033I15">
    <property type="taxonomic scope" value="Bacteria"/>
</dbReference>
<evidence type="ECO:0000313" key="1">
    <source>
        <dbReference type="EMBL" id="ABS68885.1"/>
    </source>
</evidence>
<evidence type="ECO:0000313" key="2">
    <source>
        <dbReference type="Proteomes" id="UP000002417"/>
    </source>
</evidence>
<accession>A7ILJ2</accession>
<reference evidence="1 2" key="1">
    <citation type="submission" date="2007-07" db="EMBL/GenBank/DDBJ databases">
        <title>Complete sequence of chromosome of Xanthobacter autotrophicus Py2.</title>
        <authorList>
            <consortium name="US DOE Joint Genome Institute"/>
            <person name="Copeland A."/>
            <person name="Lucas S."/>
            <person name="Lapidus A."/>
            <person name="Barry K."/>
            <person name="Glavina del Rio T."/>
            <person name="Hammon N."/>
            <person name="Israni S."/>
            <person name="Dalin E."/>
            <person name="Tice H."/>
            <person name="Pitluck S."/>
            <person name="Sims D."/>
            <person name="Brettin T."/>
            <person name="Bruce D."/>
            <person name="Detter J.C."/>
            <person name="Han C."/>
            <person name="Tapia R."/>
            <person name="Brainard J."/>
            <person name="Schmutz J."/>
            <person name="Larimer F."/>
            <person name="Land M."/>
            <person name="Hauser L."/>
            <person name="Kyrpides N."/>
            <person name="Kim E."/>
            <person name="Ensigns S.A."/>
            <person name="Richardson P."/>
        </authorList>
    </citation>
    <scope>NUCLEOTIDE SEQUENCE [LARGE SCALE GENOMIC DNA]</scope>
    <source>
        <strain evidence="2">ATCC BAA-1158 / Py2</strain>
    </source>
</reference>
<dbReference type="KEGG" id="xau:Xaut_3657"/>
<sequence length="367" mass="38118">MALVDPTLGYTWWDRTNDFNDTANAGGTGGNTVPTKPFALMSYGGKSYLGAIHNTSWTYDATSKTYSMTRSAVATVVDISSLSNWGVFKRLTKITAGADLAATRTLVGAAPGSYAVTAANDVVVRLETDAVVSDATVRVVLSNDAFKPGAVSAYVSDFNFVGGVNGVVNATATATRNLAFDGCSAGFGGIDLGAKANSWGFNNSTGLIVLRKCSAASGQNDLFNFHQTAGSVNALMIDCSGIDAGRAGSSPVSLSNQIVTAHENVRLLTINTDGSYSSGGCVRSIGTSQHWDLGSTYSYDRGDVRYAGGSVNSIGVGMNESTKYWGDSITVQGCMNTFYAESGAQIYLRAPIEIGGVRAGAGLITSY</sequence>
<organism evidence="1 2">
    <name type="scientific">Xanthobacter autotrophicus (strain ATCC BAA-1158 / Py2)</name>
    <dbReference type="NCBI Taxonomy" id="78245"/>
    <lineage>
        <taxon>Bacteria</taxon>
        <taxon>Pseudomonadati</taxon>
        <taxon>Pseudomonadota</taxon>
        <taxon>Alphaproteobacteria</taxon>
        <taxon>Hyphomicrobiales</taxon>
        <taxon>Xanthobacteraceae</taxon>
        <taxon>Xanthobacter</taxon>
    </lineage>
</organism>
<protein>
    <submittedName>
        <fullName evidence="1">Uncharacterized protein</fullName>
    </submittedName>
</protein>
<dbReference type="OrthoDB" id="7720489at2"/>
<name>A7ILJ2_XANP2</name>
<dbReference type="HOGENOM" id="CLU_754295_0_0_5"/>
<keyword evidence="2" id="KW-1185">Reference proteome</keyword>